<organism evidence="3 4">
    <name type="scientific">Corynebacterium singulare</name>
    <dbReference type="NCBI Taxonomy" id="161899"/>
    <lineage>
        <taxon>Bacteria</taxon>
        <taxon>Bacillati</taxon>
        <taxon>Actinomycetota</taxon>
        <taxon>Actinomycetes</taxon>
        <taxon>Mycobacteriales</taxon>
        <taxon>Corynebacteriaceae</taxon>
        <taxon>Corynebacterium</taxon>
    </lineage>
</organism>
<name>A0A0B6F278_9CORY</name>
<dbReference type="STRING" id="161899.CSING_09025"/>
<evidence type="ECO:0000313" key="4">
    <source>
        <dbReference type="Proteomes" id="UP000031890"/>
    </source>
</evidence>
<dbReference type="GO" id="GO:0004519">
    <property type="term" value="F:endonuclease activity"/>
    <property type="evidence" value="ECO:0007669"/>
    <property type="project" value="UniProtKB-KW"/>
</dbReference>
<dbReference type="SMART" id="SM00507">
    <property type="entry name" value="HNHc"/>
    <property type="match status" value="1"/>
</dbReference>
<dbReference type="RefSeq" id="WP_042531536.1">
    <property type="nucleotide sequence ID" value="NZ_CP010827.1"/>
</dbReference>
<evidence type="ECO:0000259" key="2">
    <source>
        <dbReference type="SMART" id="SM00507"/>
    </source>
</evidence>
<reference evidence="3 4" key="1">
    <citation type="journal article" date="2015" name="Genome Announc.">
        <title>Complete Genome Sequence and Annotation of Corynebacterium singulare DSM 44357, Isolated from a Human Semen Specimen.</title>
        <authorList>
            <person name="Merten M."/>
            <person name="Brinkrolf K."/>
            <person name="Albersmeier A."/>
            <person name="Kutter Y."/>
            <person name="Ruckert C."/>
            <person name="Tauch A."/>
        </authorList>
    </citation>
    <scope>NUCLEOTIDE SEQUENCE [LARGE SCALE GENOMIC DNA]</scope>
    <source>
        <strain evidence="3">IBS B52218</strain>
    </source>
</reference>
<dbReference type="Proteomes" id="UP000031890">
    <property type="component" value="Chromosome"/>
</dbReference>
<feature type="region of interest" description="Disordered" evidence="1">
    <location>
        <begin position="310"/>
        <end position="358"/>
    </location>
</feature>
<keyword evidence="3" id="KW-0378">Hydrolase</keyword>
<sequence length="358" mass="39075">MNALQKFLTALGAGIDVVAGCEGMSEADLIAAGSPDKTAQQLLRLHDSFFGSTAMTAMQRDAVKAARERGHSLPTLDVIDRYARKAKTKALGWRIRLELCRTSADTLAMEALAKKKLKEHSASPKRTAGVKIYRRRNALWTMAITASSQVIAELNDVVDEQRPIESIRDAFFKGAAPRKGLQTNILVPLDALAKILDGDGEEITLRMTNGATMTGAEYVNKVISGEIDLDGTYATLFHPVRGPVNLYREERSASLKQRIMAMAESPTCAWDDCMKPADECQVHHLIAWKLGGFTNPENLVMLCAYHNGINQDDPNAPPGRGRMVRVRGTPKRYFGSPPPPTPRQAAVEATGPPRSNAP</sequence>
<dbReference type="GO" id="GO:0008270">
    <property type="term" value="F:zinc ion binding"/>
    <property type="evidence" value="ECO:0007669"/>
    <property type="project" value="InterPro"/>
</dbReference>
<dbReference type="HOGENOM" id="CLU_051470_0_0_11"/>
<dbReference type="InterPro" id="IPR002711">
    <property type="entry name" value="HNH"/>
</dbReference>
<dbReference type="CDD" id="cd00085">
    <property type="entry name" value="HNHc"/>
    <property type="match status" value="1"/>
</dbReference>
<keyword evidence="3" id="KW-0540">Nuclease</keyword>
<proteinExistence type="predicted"/>
<keyword evidence="3" id="KW-0255">Endonuclease</keyword>
<dbReference type="KEGG" id="csx:CSING_09025"/>
<dbReference type="GO" id="GO:0003676">
    <property type="term" value="F:nucleic acid binding"/>
    <property type="evidence" value="ECO:0007669"/>
    <property type="project" value="InterPro"/>
</dbReference>
<evidence type="ECO:0000313" key="3">
    <source>
        <dbReference type="EMBL" id="AJI79324.1"/>
    </source>
</evidence>
<dbReference type="InterPro" id="IPR003615">
    <property type="entry name" value="HNH_nuc"/>
</dbReference>
<dbReference type="AlphaFoldDB" id="A0A0B6F278"/>
<dbReference type="OrthoDB" id="4412276at2"/>
<dbReference type="EMBL" id="CP010827">
    <property type="protein sequence ID" value="AJI79324.1"/>
    <property type="molecule type" value="Genomic_DNA"/>
</dbReference>
<dbReference type="Pfam" id="PF01844">
    <property type="entry name" value="HNH"/>
    <property type="match status" value="1"/>
</dbReference>
<accession>A0A0B6F278</accession>
<feature type="domain" description="HNH nuclease" evidence="2">
    <location>
        <begin position="256"/>
        <end position="308"/>
    </location>
</feature>
<dbReference type="Gene3D" id="1.10.30.50">
    <property type="match status" value="1"/>
</dbReference>
<gene>
    <name evidence="3" type="ORF">CSING_09025</name>
</gene>
<evidence type="ECO:0000256" key="1">
    <source>
        <dbReference type="SAM" id="MobiDB-lite"/>
    </source>
</evidence>
<protein>
    <submittedName>
        <fullName evidence="3">HNH endonuclease</fullName>
    </submittedName>
</protein>